<evidence type="ECO:0000259" key="3">
    <source>
        <dbReference type="PROSITE" id="PS51186"/>
    </source>
</evidence>
<dbReference type="PANTHER" id="PTHR43420:SF12">
    <property type="entry name" value="N-ACETYLTRANSFERASE DOMAIN-CONTAINING PROTEIN"/>
    <property type="match status" value="1"/>
</dbReference>
<feature type="domain" description="N-acetyltransferase" evidence="3">
    <location>
        <begin position="119"/>
        <end position="253"/>
    </location>
</feature>
<dbReference type="InterPro" id="IPR050680">
    <property type="entry name" value="YpeA/RimI_acetyltransf"/>
</dbReference>
<evidence type="ECO:0000313" key="4">
    <source>
        <dbReference type="EMBL" id="CAA9574517.1"/>
    </source>
</evidence>
<dbReference type="PROSITE" id="PS51186">
    <property type="entry name" value="GNAT"/>
    <property type="match status" value="1"/>
</dbReference>
<organism evidence="4">
    <name type="scientific">uncultured Truepera sp</name>
    <dbReference type="NCBI Taxonomy" id="543023"/>
    <lineage>
        <taxon>Bacteria</taxon>
        <taxon>Thermotogati</taxon>
        <taxon>Deinococcota</taxon>
        <taxon>Deinococci</taxon>
        <taxon>Trueperales</taxon>
        <taxon>Trueperaceae</taxon>
        <taxon>Truepera</taxon>
        <taxon>environmental samples</taxon>
    </lineage>
</organism>
<protein>
    <recommendedName>
        <fullName evidence="3">N-acetyltransferase domain-containing protein</fullName>
    </recommendedName>
</protein>
<dbReference type="Pfam" id="PF24553">
    <property type="entry name" value="Rv0428c_C"/>
    <property type="match status" value="1"/>
</dbReference>
<dbReference type="SUPFAM" id="SSF55729">
    <property type="entry name" value="Acyl-CoA N-acyltransferases (Nat)"/>
    <property type="match status" value="1"/>
</dbReference>
<keyword evidence="1" id="KW-0808">Transferase</keyword>
<proteinExistence type="predicted"/>
<reference evidence="4" key="1">
    <citation type="submission" date="2020-02" db="EMBL/GenBank/DDBJ databases">
        <authorList>
            <person name="Meier V. D."/>
        </authorList>
    </citation>
    <scope>NUCLEOTIDE SEQUENCE</scope>
    <source>
        <strain evidence="4">AVDCRST_MAG86</strain>
    </source>
</reference>
<evidence type="ECO:0000256" key="2">
    <source>
        <dbReference type="ARBA" id="ARBA00023315"/>
    </source>
</evidence>
<sequence>MSTAQKLARIREIEEVAADAVPAAVVERLGGWRLRFNHGVKRRPNSVLANAEDHLGVETKLAYAEAFYASHGLRARFQLSPASVPEDLDARLAARGYARVAESVCVQVALLKDVLPTASDLTLLTKPTEAWLNLYCEVEGLTGIQAVALRDMLGKLPGEAVFALAGDREGRPAATGVGVSHGGLLGLFNIATHPAVRRQGLGSAVVASLCRWGQKRGRSQAYLQVSAGNTGAQRVYARLGFGTLYHYGYREQP</sequence>
<dbReference type="CDD" id="cd04301">
    <property type="entry name" value="NAT_SF"/>
    <property type="match status" value="1"/>
</dbReference>
<dbReference type="Gene3D" id="3.40.630.30">
    <property type="match status" value="1"/>
</dbReference>
<gene>
    <name evidence="4" type="ORF">AVDCRST_MAG86-2120</name>
</gene>
<dbReference type="EMBL" id="CADCWP010000164">
    <property type="protein sequence ID" value="CAA9574517.1"/>
    <property type="molecule type" value="Genomic_DNA"/>
</dbReference>
<evidence type="ECO:0000256" key="1">
    <source>
        <dbReference type="ARBA" id="ARBA00022679"/>
    </source>
</evidence>
<dbReference type="InterPro" id="IPR016181">
    <property type="entry name" value="Acyl_CoA_acyltransferase"/>
</dbReference>
<keyword evidence="2" id="KW-0012">Acyltransferase</keyword>
<dbReference type="PANTHER" id="PTHR43420">
    <property type="entry name" value="ACETYLTRANSFERASE"/>
    <property type="match status" value="1"/>
</dbReference>
<accession>A0A6J4VC30</accession>
<dbReference type="InterPro" id="IPR000182">
    <property type="entry name" value="GNAT_dom"/>
</dbReference>
<dbReference type="InterPro" id="IPR056935">
    <property type="entry name" value="Rv0428c-like_C"/>
</dbReference>
<name>A0A6J4VC30_9DEIN</name>
<dbReference type="GO" id="GO:0016747">
    <property type="term" value="F:acyltransferase activity, transferring groups other than amino-acyl groups"/>
    <property type="evidence" value="ECO:0007669"/>
    <property type="project" value="InterPro"/>
</dbReference>
<dbReference type="AlphaFoldDB" id="A0A6J4VC30"/>